<keyword evidence="3" id="KW-1185">Reference proteome</keyword>
<gene>
    <name evidence="2" type="ORF">AFUS01_LOCUS41277</name>
</gene>
<evidence type="ECO:0000313" key="3">
    <source>
        <dbReference type="Proteomes" id="UP000708208"/>
    </source>
</evidence>
<reference evidence="2" key="1">
    <citation type="submission" date="2021-06" db="EMBL/GenBank/DDBJ databases">
        <authorList>
            <person name="Hodson N. C."/>
            <person name="Mongue J. A."/>
            <person name="Jaron S. K."/>
        </authorList>
    </citation>
    <scope>NUCLEOTIDE SEQUENCE</scope>
</reference>
<dbReference type="Proteomes" id="UP000708208">
    <property type="component" value="Unassembled WGS sequence"/>
</dbReference>
<feature type="region of interest" description="Disordered" evidence="1">
    <location>
        <begin position="1"/>
        <end position="78"/>
    </location>
</feature>
<evidence type="ECO:0000313" key="2">
    <source>
        <dbReference type="EMBL" id="CAG7831536.1"/>
    </source>
</evidence>
<comment type="caution">
    <text evidence="2">The sequence shown here is derived from an EMBL/GenBank/DDBJ whole genome shotgun (WGS) entry which is preliminary data.</text>
</comment>
<dbReference type="EMBL" id="CAJVCH010560958">
    <property type="protein sequence ID" value="CAG7831536.1"/>
    <property type="molecule type" value="Genomic_DNA"/>
</dbReference>
<evidence type="ECO:0000256" key="1">
    <source>
        <dbReference type="SAM" id="MobiDB-lite"/>
    </source>
</evidence>
<dbReference type="AlphaFoldDB" id="A0A8J2LGH5"/>
<feature type="non-terminal residue" evidence="2">
    <location>
        <position position="78"/>
    </location>
</feature>
<proteinExistence type="predicted"/>
<sequence length="78" mass="8811">MTPLDFPRYPEHDQGIQNGMDEPMPADEAEEPQVWVNGEMLEPQEVQAEHQPNEQAQPNGDAHPEQGDQPRVQLDPEA</sequence>
<name>A0A8J2LGH5_9HEXA</name>
<organism evidence="2 3">
    <name type="scientific">Allacma fusca</name>
    <dbReference type="NCBI Taxonomy" id="39272"/>
    <lineage>
        <taxon>Eukaryota</taxon>
        <taxon>Metazoa</taxon>
        <taxon>Ecdysozoa</taxon>
        <taxon>Arthropoda</taxon>
        <taxon>Hexapoda</taxon>
        <taxon>Collembola</taxon>
        <taxon>Symphypleona</taxon>
        <taxon>Sminthuridae</taxon>
        <taxon>Allacma</taxon>
    </lineage>
</organism>
<protein>
    <submittedName>
        <fullName evidence="2">Uncharacterized protein</fullName>
    </submittedName>
</protein>
<accession>A0A8J2LGH5</accession>